<dbReference type="InterPro" id="IPR023753">
    <property type="entry name" value="FAD/NAD-binding_dom"/>
</dbReference>
<proteinExistence type="inferred from homology"/>
<keyword evidence="9 14" id="KW-0676">Redox-active center</keyword>
<gene>
    <name evidence="17" type="primary">lpdA</name>
    <name evidence="17" type="ORF">KP803_17430</name>
</gene>
<dbReference type="PRINTS" id="PR00411">
    <property type="entry name" value="PNDRDTASEI"/>
</dbReference>
<dbReference type="Gene3D" id="3.50.50.60">
    <property type="entry name" value="FAD/NAD(P)-binding domain"/>
    <property type="match status" value="2"/>
</dbReference>
<feature type="binding site" evidence="12">
    <location>
        <begin position="179"/>
        <end position="186"/>
    </location>
    <ligand>
        <name>NAD(+)</name>
        <dbReference type="ChEBI" id="CHEBI:57540"/>
    </ligand>
</feature>
<feature type="disulfide bond" description="Redox-active" evidence="13">
    <location>
        <begin position="44"/>
        <end position="49"/>
    </location>
</feature>
<dbReference type="EMBL" id="JAJHVV010000011">
    <property type="protein sequence ID" value="MCK6265063.1"/>
    <property type="molecule type" value="Genomic_DNA"/>
</dbReference>
<feature type="domain" description="FAD/NAD(P)-binding" evidence="16">
    <location>
        <begin position="7"/>
        <end position="324"/>
    </location>
</feature>
<keyword evidence="7 12" id="KW-0520">NAD</keyword>
<sequence>MSCINVDVVVLGGGPGGYTAAFRAADLGFSVCLVEKRETLGGVCVNVGCIPSKTLLHAALLIEHSKHGASMGISFTEPTIDIDALRSHKESTISELTKGISNLCSARKVIRVQGEGKFIGENTLSVVGDEEQRIEFQHAIVATGSHSVTLPIAPEDPRVWDSTDALSLPNIPGNLLIVGGGIIGLEMAQVYSSLGSKITIVEALEQVIPAADKDVVQPLVKATKKTYQLLTKTKVTDMEAQPDGIVVSFEGKKSPDSATYDAVLVAVGRRPNTSGIGLENIGVAINEQGLIEVNEAMQTSLPHIYAIGDVVKGPMLAHKATHEGKVASEVIAGMDSTFHPAAIPSVAYTSPEVAWVGLTEKEAKAQGVDYEVGKVPWIVSGRAQSVGATNGVTKALFDKESGTLLGAGICGENAGELIHEASAILELGGRAKDIAHTVHAHPTLAETFAFAAELVEGSMTDMLPSRRR</sequence>
<evidence type="ECO:0000259" key="16">
    <source>
        <dbReference type="Pfam" id="PF07992"/>
    </source>
</evidence>
<evidence type="ECO:0000313" key="18">
    <source>
        <dbReference type="Proteomes" id="UP001139559"/>
    </source>
</evidence>
<accession>A0A9X1XQ15</accession>
<dbReference type="PIRSF" id="PIRSF000350">
    <property type="entry name" value="Mercury_reductase_MerA"/>
    <property type="match status" value="1"/>
</dbReference>
<dbReference type="InterPro" id="IPR001100">
    <property type="entry name" value="Pyr_nuc-diS_OxRdtase"/>
</dbReference>
<comment type="cofactor">
    <cofactor evidence="12 14">
        <name>FAD</name>
        <dbReference type="ChEBI" id="CHEBI:57692"/>
    </cofactor>
    <text evidence="12 14">Binds 1 FAD per subunit.</text>
</comment>
<evidence type="ECO:0000256" key="2">
    <source>
        <dbReference type="ARBA" id="ARBA00012608"/>
    </source>
</evidence>
<dbReference type="InterPro" id="IPR016156">
    <property type="entry name" value="FAD/NAD-linked_Rdtase_dimer_sf"/>
</dbReference>
<name>A0A9X1XQ15_9VIBR</name>
<dbReference type="PROSITE" id="PS00076">
    <property type="entry name" value="PYRIDINE_REDOX_1"/>
    <property type="match status" value="1"/>
</dbReference>
<dbReference type="InterPro" id="IPR004099">
    <property type="entry name" value="Pyr_nucl-diS_OxRdtase_dimer"/>
</dbReference>
<dbReference type="SUPFAM" id="SSF55424">
    <property type="entry name" value="FAD/NAD-linked reductases, dimerisation (C-terminal) domain"/>
    <property type="match status" value="1"/>
</dbReference>
<feature type="binding site" evidence="12">
    <location>
        <begin position="315"/>
        <end position="318"/>
    </location>
    <ligand>
        <name>FAD</name>
        <dbReference type="ChEBI" id="CHEBI:57692"/>
    </ligand>
</feature>
<evidence type="ECO:0000256" key="12">
    <source>
        <dbReference type="PIRSR" id="PIRSR000350-3"/>
    </source>
</evidence>
<evidence type="ECO:0000256" key="7">
    <source>
        <dbReference type="ARBA" id="ARBA00023027"/>
    </source>
</evidence>
<comment type="miscellaneous">
    <text evidence="14">The active site is a redox-active disulfide bond.</text>
</comment>
<evidence type="ECO:0000256" key="8">
    <source>
        <dbReference type="ARBA" id="ARBA00023157"/>
    </source>
</evidence>
<dbReference type="Pfam" id="PF02852">
    <property type="entry name" value="Pyr_redox_dim"/>
    <property type="match status" value="1"/>
</dbReference>
<evidence type="ECO:0000256" key="9">
    <source>
        <dbReference type="ARBA" id="ARBA00023284"/>
    </source>
</evidence>
<dbReference type="GO" id="GO:0004148">
    <property type="term" value="F:dihydrolipoyl dehydrogenase (NADH) activity"/>
    <property type="evidence" value="ECO:0007669"/>
    <property type="project" value="UniProtKB-EC"/>
</dbReference>
<evidence type="ECO:0000256" key="3">
    <source>
        <dbReference type="ARBA" id="ARBA00016961"/>
    </source>
</evidence>
<feature type="binding site" evidence="12">
    <location>
        <position position="116"/>
    </location>
    <ligand>
        <name>FAD</name>
        <dbReference type="ChEBI" id="CHEBI:57692"/>
    </ligand>
</feature>
<dbReference type="SUPFAM" id="SSF51905">
    <property type="entry name" value="FAD/NAD(P)-binding domain"/>
    <property type="match status" value="1"/>
</dbReference>
<feature type="binding site" evidence="12">
    <location>
        <position position="53"/>
    </location>
    <ligand>
        <name>FAD</name>
        <dbReference type="ChEBI" id="CHEBI:57692"/>
    </ligand>
</feature>
<keyword evidence="6 14" id="KW-0560">Oxidoreductase</keyword>
<feature type="binding site" evidence="12">
    <location>
        <begin position="143"/>
        <end position="145"/>
    </location>
    <ligand>
        <name>FAD</name>
        <dbReference type="ChEBI" id="CHEBI:57692"/>
    </ligand>
</feature>
<evidence type="ECO:0000256" key="4">
    <source>
        <dbReference type="ARBA" id="ARBA00022630"/>
    </source>
</evidence>
<dbReference type="EC" id="1.8.1.4" evidence="2 14"/>
<organism evidence="17 18">
    <name type="scientific">Vibrio amylolyticus</name>
    <dbReference type="NCBI Taxonomy" id="2847292"/>
    <lineage>
        <taxon>Bacteria</taxon>
        <taxon>Pseudomonadati</taxon>
        <taxon>Pseudomonadota</taxon>
        <taxon>Gammaproteobacteria</taxon>
        <taxon>Vibrionales</taxon>
        <taxon>Vibrionaceae</taxon>
        <taxon>Vibrio</taxon>
    </lineage>
</organism>
<dbReference type="Gene3D" id="3.30.390.30">
    <property type="match status" value="1"/>
</dbReference>
<evidence type="ECO:0000313" key="17">
    <source>
        <dbReference type="EMBL" id="MCK6265063.1"/>
    </source>
</evidence>
<dbReference type="PANTHER" id="PTHR22912">
    <property type="entry name" value="DISULFIDE OXIDOREDUCTASE"/>
    <property type="match status" value="1"/>
</dbReference>
<evidence type="ECO:0000256" key="5">
    <source>
        <dbReference type="ARBA" id="ARBA00022827"/>
    </source>
</evidence>
<dbReference type="GO" id="GO:0050660">
    <property type="term" value="F:flavin adenine dinucleotide binding"/>
    <property type="evidence" value="ECO:0007669"/>
    <property type="project" value="InterPro"/>
</dbReference>
<dbReference type="GO" id="GO:0006103">
    <property type="term" value="P:2-oxoglutarate metabolic process"/>
    <property type="evidence" value="ECO:0007669"/>
    <property type="project" value="TreeGrafter"/>
</dbReference>
<comment type="catalytic activity">
    <reaction evidence="10 14">
        <text>N(6)-[(R)-dihydrolipoyl]-L-lysyl-[protein] + NAD(+) = N(6)-[(R)-lipoyl]-L-lysyl-[protein] + NADH + H(+)</text>
        <dbReference type="Rhea" id="RHEA:15045"/>
        <dbReference type="Rhea" id="RHEA-COMP:10474"/>
        <dbReference type="Rhea" id="RHEA-COMP:10475"/>
        <dbReference type="ChEBI" id="CHEBI:15378"/>
        <dbReference type="ChEBI" id="CHEBI:57540"/>
        <dbReference type="ChEBI" id="CHEBI:57945"/>
        <dbReference type="ChEBI" id="CHEBI:83099"/>
        <dbReference type="ChEBI" id="CHEBI:83100"/>
        <dbReference type="EC" id="1.8.1.4"/>
    </reaction>
</comment>
<evidence type="ECO:0000256" key="6">
    <source>
        <dbReference type="ARBA" id="ARBA00023002"/>
    </source>
</evidence>
<evidence type="ECO:0000256" key="14">
    <source>
        <dbReference type="RuleBase" id="RU003692"/>
    </source>
</evidence>
<dbReference type="Proteomes" id="UP001139559">
    <property type="component" value="Unassembled WGS sequence"/>
</dbReference>
<dbReference type="InterPro" id="IPR006258">
    <property type="entry name" value="Lipoamide_DH"/>
</dbReference>
<evidence type="ECO:0000256" key="10">
    <source>
        <dbReference type="ARBA" id="ARBA00049187"/>
    </source>
</evidence>
<evidence type="ECO:0000256" key="1">
    <source>
        <dbReference type="ARBA" id="ARBA00007532"/>
    </source>
</evidence>
<feature type="binding site" evidence="12">
    <location>
        <position position="268"/>
    </location>
    <ligand>
        <name>NAD(+)</name>
        <dbReference type="ChEBI" id="CHEBI:57540"/>
    </ligand>
</feature>
<keyword evidence="5 12" id="KW-0274">FAD</keyword>
<keyword evidence="4 14" id="KW-0285">Flavoprotein</keyword>
<comment type="similarity">
    <text evidence="1 14">Belongs to the class-I pyridine nucleotide-disulfide oxidoreductase family.</text>
</comment>
<feature type="domain" description="Pyridine nucleotide-disulphide oxidoreductase dimerisation" evidence="15">
    <location>
        <begin position="343"/>
        <end position="449"/>
    </location>
</feature>
<dbReference type="InterPro" id="IPR036188">
    <property type="entry name" value="FAD/NAD-bd_sf"/>
</dbReference>
<protein>
    <recommendedName>
        <fullName evidence="3 14">Dihydrolipoyl dehydrogenase</fullName>
        <ecNumber evidence="2 14">1.8.1.4</ecNumber>
    </recommendedName>
</protein>
<comment type="caution">
    <text evidence="17">The sequence shown here is derived from an EMBL/GenBank/DDBJ whole genome shotgun (WGS) entry which is preliminary data.</text>
</comment>
<dbReference type="InterPro" id="IPR012999">
    <property type="entry name" value="Pyr_OxRdtase_I_AS"/>
</dbReference>
<dbReference type="RefSeq" id="WP_248010140.1">
    <property type="nucleotide sequence ID" value="NZ_JAJHVV010000011.1"/>
</dbReference>
<evidence type="ECO:0000256" key="11">
    <source>
        <dbReference type="PIRSR" id="PIRSR000350-2"/>
    </source>
</evidence>
<reference evidence="17" key="1">
    <citation type="submission" date="2021-11" db="EMBL/GenBank/DDBJ databases">
        <title>Vibrio ZSDE26 sp. nov. and Vibrio ZSDZ34 sp. nov., isolated from coastal seawater in Qingdao.</title>
        <authorList>
            <person name="Zhang P."/>
        </authorList>
    </citation>
    <scope>NUCLEOTIDE SEQUENCE</scope>
    <source>
        <strain evidence="17">ZSDE26</strain>
    </source>
</reference>
<keyword evidence="8" id="KW-1015">Disulfide bond</keyword>
<evidence type="ECO:0000259" key="15">
    <source>
        <dbReference type="Pfam" id="PF02852"/>
    </source>
</evidence>
<feature type="binding site" evidence="12">
    <location>
        <position position="202"/>
    </location>
    <ligand>
        <name>NAD(+)</name>
        <dbReference type="ChEBI" id="CHEBI:57540"/>
    </ligand>
</feature>
<dbReference type="PANTHER" id="PTHR22912:SF160">
    <property type="entry name" value="DIHYDROLIPOYL DEHYDROGENASE"/>
    <property type="match status" value="1"/>
</dbReference>
<dbReference type="FunFam" id="3.30.390.30:FF:000001">
    <property type="entry name" value="Dihydrolipoyl dehydrogenase"/>
    <property type="match status" value="1"/>
</dbReference>
<dbReference type="InterPro" id="IPR050151">
    <property type="entry name" value="Class-I_Pyr_Nuc-Dis_Oxidored"/>
</dbReference>
<keyword evidence="12" id="KW-0547">Nucleotide-binding</keyword>
<dbReference type="AlphaFoldDB" id="A0A9X1XQ15"/>
<keyword evidence="18" id="KW-1185">Reference proteome</keyword>
<dbReference type="Pfam" id="PF07992">
    <property type="entry name" value="Pyr_redox_2"/>
    <property type="match status" value="1"/>
</dbReference>
<evidence type="ECO:0000256" key="13">
    <source>
        <dbReference type="PIRSR" id="PIRSR000350-4"/>
    </source>
</evidence>
<dbReference type="PRINTS" id="PR00368">
    <property type="entry name" value="FADPNR"/>
</dbReference>
<dbReference type="NCBIfam" id="TIGR01350">
    <property type="entry name" value="lipoamide_DH"/>
    <property type="match status" value="1"/>
</dbReference>
<feature type="active site" description="Proton acceptor" evidence="11">
    <location>
        <position position="441"/>
    </location>
</feature>
<feature type="binding site" evidence="12">
    <location>
        <position position="309"/>
    </location>
    <ligand>
        <name>FAD</name>
        <dbReference type="ChEBI" id="CHEBI:57692"/>
    </ligand>
</feature>